<evidence type="ECO:0000256" key="1">
    <source>
        <dbReference type="ARBA" id="ARBA00000185"/>
    </source>
</evidence>
<dbReference type="InterPro" id="IPR013759">
    <property type="entry name" value="Topo_IIA_B_C"/>
</dbReference>
<dbReference type="SUPFAM" id="SSF56719">
    <property type="entry name" value="Type II DNA topoisomerase"/>
    <property type="match status" value="1"/>
</dbReference>
<dbReference type="PRINTS" id="PR01159">
    <property type="entry name" value="DNAGYRASEB"/>
</dbReference>
<evidence type="ECO:0000256" key="7">
    <source>
        <dbReference type="ARBA" id="ARBA00023235"/>
    </source>
</evidence>
<dbReference type="InterPro" id="IPR000565">
    <property type="entry name" value="Topo_IIA_B"/>
</dbReference>
<dbReference type="AlphaFoldDB" id="T1D9Y4"/>
<comment type="caution">
    <text evidence="9">The sequence shown here is derived from an EMBL/GenBank/DDBJ whole genome shotgun (WGS) entry which is preliminary data.</text>
</comment>
<dbReference type="GO" id="GO:0005524">
    <property type="term" value="F:ATP binding"/>
    <property type="evidence" value="ECO:0007669"/>
    <property type="project" value="UniProtKB-KW"/>
</dbReference>
<comment type="catalytic activity">
    <reaction evidence="1">
        <text>ATP-dependent breakage, passage and rejoining of double-stranded DNA.</text>
        <dbReference type="EC" id="5.6.2.2"/>
    </reaction>
</comment>
<dbReference type="GO" id="GO:0003918">
    <property type="term" value="F:DNA topoisomerase type II (double strand cut, ATP-hydrolyzing) activity"/>
    <property type="evidence" value="ECO:0007669"/>
    <property type="project" value="UniProtKB-EC"/>
</dbReference>
<evidence type="ECO:0000313" key="9">
    <source>
        <dbReference type="EMBL" id="EQD78985.1"/>
    </source>
</evidence>
<evidence type="ECO:0000256" key="2">
    <source>
        <dbReference type="ARBA" id="ARBA00010708"/>
    </source>
</evidence>
<evidence type="ECO:0000259" key="8">
    <source>
        <dbReference type="Pfam" id="PF00986"/>
    </source>
</evidence>
<evidence type="ECO:0000256" key="6">
    <source>
        <dbReference type="ARBA" id="ARBA00023125"/>
    </source>
</evidence>
<dbReference type="Pfam" id="PF00986">
    <property type="entry name" value="DNA_gyraseB_C"/>
    <property type="match status" value="1"/>
</dbReference>
<sequence>PLITEGHVYIAQAPLYRLQKGNRLLYAYSDAERDQLSAELGGPRGVEQQRYKGLGEMNAEQLAVTTMHPDSRTLLRVTVEDAGYANSLFQILMGEEVEPRRQYIQQHAVEVTNLDI</sequence>
<name>T1D9Y4_9ZZZZ</name>
<evidence type="ECO:0000256" key="5">
    <source>
        <dbReference type="ARBA" id="ARBA00023029"/>
    </source>
</evidence>
<keyword evidence="4" id="KW-0067">ATP-binding</keyword>
<proteinExistence type="inferred from homology"/>
<dbReference type="PANTHER" id="PTHR45866:SF1">
    <property type="entry name" value="DNA GYRASE SUBUNIT B, MITOCHONDRIAL"/>
    <property type="match status" value="1"/>
</dbReference>
<evidence type="ECO:0000256" key="3">
    <source>
        <dbReference type="ARBA" id="ARBA00022741"/>
    </source>
</evidence>
<dbReference type="GO" id="GO:0006265">
    <property type="term" value="P:DNA topological change"/>
    <property type="evidence" value="ECO:0007669"/>
    <property type="project" value="InterPro"/>
</dbReference>
<keyword evidence="7" id="KW-0413">Isomerase</keyword>
<gene>
    <name evidence="9" type="ORF">B1B_00434</name>
</gene>
<dbReference type="PANTHER" id="PTHR45866">
    <property type="entry name" value="DNA GYRASE/TOPOISOMERASE SUBUNIT B"/>
    <property type="match status" value="1"/>
</dbReference>
<comment type="similarity">
    <text evidence="2">Belongs to the type II topoisomerase GyrB family.</text>
</comment>
<feature type="non-terminal residue" evidence="9">
    <location>
        <position position="1"/>
    </location>
</feature>
<dbReference type="Gene3D" id="3.40.50.670">
    <property type="match status" value="1"/>
</dbReference>
<protein>
    <submittedName>
        <fullName evidence="9">DNA gyrase subunit B</fullName>
    </submittedName>
</protein>
<keyword evidence="3" id="KW-0547">Nucleotide-binding</keyword>
<dbReference type="EMBL" id="AUZY01000330">
    <property type="protein sequence ID" value="EQD78985.1"/>
    <property type="molecule type" value="Genomic_DNA"/>
</dbReference>
<dbReference type="GO" id="GO:0003677">
    <property type="term" value="F:DNA binding"/>
    <property type="evidence" value="ECO:0007669"/>
    <property type="project" value="UniProtKB-KW"/>
</dbReference>
<dbReference type="InterPro" id="IPR002288">
    <property type="entry name" value="DNA_gyrase_B_C"/>
</dbReference>
<keyword evidence="6" id="KW-0238">DNA-binding</keyword>
<dbReference type="InterPro" id="IPR013760">
    <property type="entry name" value="Topo_IIA-like_dom_sf"/>
</dbReference>
<accession>T1D9Y4</accession>
<evidence type="ECO:0000256" key="4">
    <source>
        <dbReference type="ARBA" id="ARBA00022840"/>
    </source>
</evidence>
<feature type="domain" description="DNA gyrase B subunit C-terminal" evidence="8">
    <location>
        <begin position="45"/>
        <end position="105"/>
    </location>
</feature>
<reference evidence="9" key="2">
    <citation type="journal article" date="2014" name="ISME J.">
        <title>Microbial stratification in low pH oxic and suboxic macroscopic growths along an acid mine drainage.</title>
        <authorList>
            <person name="Mendez-Garcia C."/>
            <person name="Mesa V."/>
            <person name="Sprenger R.R."/>
            <person name="Richter M."/>
            <person name="Diez M.S."/>
            <person name="Solano J."/>
            <person name="Bargiela R."/>
            <person name="Golyshina O.V."/>
            <person name="Manteca A."/>
            <person name="Ramos J.L."/>
            <person name="Gallego J.R."/>
            <person name="Llorente I."/>
            <person name="Martins Dos Santos V.A."/>
            <person name="Jensen O.N."/>
            <person name="Pelaez A.I."/>
            <person name="Sanchez J."/>
            <person name="Ferrer M."/>
        </authorList>
    </citation>
    <scope>NUCLEOTIDE SEQUENCE</scope>
</reference>
<keyword evidence="5" id="KW-0799">Topoisomerase</keyword>
<reference evidence="9" key="1">
    <citation type="submission" date="2013-08" db="EMBL/GenBank/DDBJ databases">
        <authorList>
            <person name="Mendez C."/>
            <person name="Richter M."/>
            <person name="Ferrer M."/>
            <person name="Sanchez J."/>
        </authorList>
    </citation>
    <scope>NUCLEOTIDE SEQUENCE</scope>
</reference>
<organism evidence="9">
    <name type="scientific">mine drainage metagenome</name>
    <dbReference type="NCBI Taxonomy" id="410659"/>
    <lineage>
        <taxon>unclassified sequences</taxon>
        <taxon>metagenomes</taxon>
        <taxon>ecological metagenomes</taxon>
    </lineage>
</organism>